<evidence type="ECO:0000259" key="3">
    <source>
        <dbReference type="Pfam" id="PF16285"/>
    </source>
</evidence>
<keyword evidence="4" id="KW-0548">Nucleotidyltransferase</keyword>
<dbReference type="InterPro" id="IPR011146">
    <property type="entry name" value="HIT-like"/>
</dbReference>
<dbReference type="PANTHER" id="PTHR42763">
    <property type="entry name" value="ADP-GLUCOSE PHOSPHORYLASE"/>
    <property type="match status" value="1"/>
</dbReference>
<dbReference type="Proteomes" id="UP000009376">
    <property type="component" value="Unassembled WGS sequence"/>
</dbReference>
<dbReference type="GO" id="GO:0006012">
    <property type="term" value="P:galactose metabolic process"/>
    <property type="evidence" value="ECO:0007669"/>
    <property type="project" value="InterPro"/>
</dbReference>
<feature type="active site" description="Tele-UMP-histidine intermediate" evidence="1">
    <location>
        <position position="162"/>
    </location>
</feature>
<dbReference type="Pfam" id="PF01230">
    <property type="entry name" value="HIT"/>
    <property type="match status" value="1"/>
</dbReference>
<organism evidence="4 5">
    <name type="scientific">Candidatus Parvarchaeum acidophilus ARMAN-5</name>
    <dbReference type="NCBI Taxonomy" id="662762"/>
    <lineage>
        <taxon>Archaea</taxon>
        <taxon>Candidatus Parvarchaeota</taxon>
        <taxon>Candidatus Parvarchaeum</taxon>
    </lineage>
</organism>
<feature type="domain" description="HIT" evidence="2">
    <location>
        <begin position="200"/>
        <end position="273"/>
    </location>
</feature>
<evidence type="ECO:0000256" key="1">
    <source>
        <dbReference type="PIRSR" id="PIRSR000808-1"/>
    </source>
</evidence>
<dbReference type="GO" id="GO:0008108">
    <property type="term" value="F:UDP-glucose:hexose-1-phosphate uridylyltransferase activity"/>
    <property type="evidence" value="ECO:0007669"/>
    <property type="project" value="InterPro"/>
</dbReference>
<accession>D6GVR6</accession>
<evidence type="ECO:0000313" key="5">
    <source>
        <dbReference type="Proteomes" id="UP000009376"/>
    </source>
</evidence>
<dbReference type="InterPro" id="IPR053177">
    <property type="entry name" value="ADP-glucose_phosphorylase"/>
</dbReference>
<dbReference type="AlphaFoldDB" id="D6GVR6"/>
<dbReference type="InterPro" id="IPR036265">
    <property type="entry name" value="HIT-like_sf"/>
</dbReference>
<dbReference type="GO" id="GO:0008270">
    <property type="term" value="F:zinc ion binding"/>
    <property type="evidence" value="ECO:0007669"/>
    <property type="project" value="InterPro"/>
</dbReference>
<dbReference type="InterPro" id="IPR001937">
    <property type="entry name" value="GalP_UDPtransf1"/>
</dbReference>
<dbReference type="InterPro" id="IPR046322">
    <property type="entry name" value="DUF4931"/>
</dbReference>
<protein>
    <submittedName>
        <fullName evidence="4">Galactose-1-phosphate uridylyltransferase-like protein</fullName>
    </submittedName>
</protein>
<dbReference type="PIRSF" id="PIRSF000808">
    <property type="entry name" value="GalT"/>
    <property type="match status" value="1"/>
</dbReference>
<sequence length="317" mass="37027">MCEIPFKGEIRRDYLTGSDVIFTLSRDTRPRDFRNDESLYGNKTDCQFEYGKESFNTTIKTVGKPWKLRLMYNKYPIVNSGVESFLENGFLKKYSNYGKSYVVVDTPNHSMKFHEIDNADLYEWFKLLIEGEKMMYEDKKIKHVYVFKNSGSISGGSIYHQHTQIIGLPFILPVIKQDLLIIKENHNKCIIEDAIKIDKERILIEDKYALAFSPFGSRFKGMSIITVKRHINHITKLNDAEILSIINMLKEILKRNEKIFGAHSYNIMFHEMKSSPELHLYLEITPRFSNIGSMELSGVFMNSLRPEVYVKKFRDAV</sequence>
<gene>
    <name evidence="4" type="ORF">BJBARM5_0579</name>
</gene>
<dbReference type="PANTHER" id="PTHR42763:SF2">
    <property type="entry name" value="ADP-GLUCOSE PHOSPHORYLASE"/>
    <property type="match status" value="1"/>
</dbReference>
<evidence type="ECO:0000313" key="4">
    <source>
        <dbReference type="EMBL" id="EFD92726.1"/>
    </source>
</evidence>
<dbReference type="SUPFAM" id="SSF54197">
    <property type="entry name" value="HIT-like"/>
    <property type="match status" value="2"/>
</dbReference>
<keyword evidence="4" id="KW-0808">Transferase</keyword>
<feature type="domain" description="DUF4931" evidence="3">
    <location>
        <begin position="101"/>
        <end position="168"/>
    </location>
</feature>
<evidence type="ECO:0000259" key="2">
    <source>
        <dbReference type="Pfam" id="PF01230"/>
    </source>
</evidence>
<dbReference type="Pfam" id="PF16285">
    <property type="entry name" value="DUF4931_N"/>
    <property type="match status" value="1"/>
</dbReference>
<dbReference type="EMBL" id="GG745555">
    <property type="protein sequence ID" value="EFD92726.1"/>
    <property type="molecule type" value="Genomic_DNA"/>
</dbReference>
<reference evidence="4 5" key="1">
    <citation type="journal article" date="2010" name="Proc. Natl. Acad. Sci. U.S.A.">
        <title>Enigmatic, ultrasmall, uncultivated Archaea.</title>
        <authorList>
            <person name="Baker B.J."/>
            <person name="Comolli L.R."/>
            <person name="Dick G.J."/>
            <person name="Hauser L.J."/>
            <person name="Hyatt D."/>
            <person name="Dill B.D."/>
            <person name="Land M.L."/>
            <person name="Verberkmoes N.C."/>
            <person name="Hettich R.L."/>
            <person name="Banfield J.F."/>
        </authorList>
    </citation>
    <scope>NUCLEOTIDE SEQUENCE [LARGE SCALE GENOMIC DNA]</scope>
</reference>
<dbReference type="Gene3D" id="3.30.428.10">
    <property type="entry name" value="HIT-like"/>
    <property type="match status" value="2"/>
</dbReference>
<proteinExistence type="predicted"/>
<name>D6GVR6_PARA5</name>